<proteinExistence type="predicted"/>
<evidence type="ECO:0000313" key="3">
    <source>
        <dbReference type="Proteomes" id="UP000053558"/>
    </source>
</evidence>
<dbReference type="PROSITE" id="PS00675">
    <property type="entry name" value="SIGMA54_INTERACT_1"/>
    <property type="match status" value="1"/>
</dbReference>
<dbReference type="Gene3D" id="3.40.50.300">
    <property type="entry name" value="P-loop containing nucleotide triphosphate hydrolases"/>
    <property type="match status" value="1"/>
</dbReference>
<comment type="caution">
    <text evidence="2">The sequence shown here is derived from an EMBL/GenBank/DDBJ whole genome shotgun (WGS) entry which is preliminary data.</text>
</comment>
<dbReference type="Pfam" id="PF01926">
    <property type="entry name" value="MMR_HSR1"/>
    <property type="match status" value="1"/>
</dbReference>
<reference evidence="3" key="1">
    <citation type="journal article" date="2012" name="Science">
        <title>The Paleozoic origin of enzymatic lignin decomposition reconstructed from 31 fungal genomes.</title>
        <authorList>
            <person name="Floudas D."/>
            <person name="Binder M."/>
            <person name="Riley R."/>
            <person name="Barry K."/>
            <person name="Blanchette R.A."/>
            <person name="Henrissat B."/>
            <person name="Martinez A.T."/>
            <person name="Otillar R."/>
            <person name="Spatafora J.W."/>
            <person name="Yadav J.S."/>
            <person name="Aerts A."/>
            <person name="Benoit I."/>
            <person name="Boyd A."/>
            <person name="Carlson A."/>
            <person name="Copeland A."/>
            <person name="Coutinho P.M."/>
            <person name="de Vries R.P."/>
            <person name="Ferreira P."/>
            <person name="Findley K."/>
            <person name="Foster B."/>
            <person name="Gaskell J."/>
            <person name="Glotzer D."/>
            <person name="Gorecki P."/>
            <person name="Heitman J."/>
            <person name="Hesse C."/>
            <person name="Hori C."/>
            <person name="Igarashi K."/>
            <person name="Jurgens J.A."/>
            <person name="Kallen N."/>
            <person name="Kersten P."/>
            <person name="Kohler A."/>
            <person name="Kuees U."/>
            <person name="Kumar T.K.A."/>
            <person name="Kuo A."/>
            <person name="LaButti K."/>
            <person name="Larrondo L.F."/>
            <person name="Lindquist E."/>
            <person name="Ling A."/>
            <person name="Lombard V."/>
            <person name="Lucas S."/>
            <person name="Lundell T."/>
            <person name="Martin R."/>
            <person name="McLaughlin D.J."/>
            <person name="Morgenstern I."/>
            <person name="Morin E."/>
            <person name="Murat C."/>
            <person name="Nagy L.G."/>
            <person name="Nolan M."/>
            <person name="Ohm R.A."/>
            <person name="Patyshakuliyeva A."/>
            <person name="Rokas A."/>
            <person name="Ruiz-Duenas F.J."/>
            <person name="Sabat G."/>
            <person name="Salamov A."/>
            <person name="Samejima M."/>
            <person name="Schmutz J."/>
            <person name="Slot J.C."/>
            <person name="St John F."/>
            <person name="Stenlid J."/>
            <person name="Sun H."/>
            <person name="Sun S."/>
            <person name="Syed K."/>
            <person name="Tsang A."/>
            <person name="Wiebenga A."/>
            <person name="Young D."/>
            <person name="Pisabarro A."/>
            <person name="Eastwood D.C."/>
            <person name="Martin F."/>
            <person name="Cullen D."/>
            <person name="Grigoriev I.V."/>
            <person name="Hibbett D.S."/>
        </authorList>
    </citation>
    <scope>NUCLEOTIDE SEQUENCE [LARGE SCALE GENOMIC DNA]</scope>
    <source>
        <strain evidence="3">RWD-64-598 SS2</strain>
    </source>
</reference>
<dbReference type="KEGG" id="cput:CONPUDRAFT_94404"/>
<name>A0A5M3N5D0_CONPW</name>
<dbReference type="EMBL" id="JH711573">
    <property type="protein sequence ID" value="EIW86121.1"/>
    <property type="molecule type" value="Genomic_DNA"/>
</dbReference>
<dbReference type="InterPro" id="IPR006073">
    <property type="entry name" value="GTP-bd"/>
</dbReference>
<dbReference type="RefSeq" id="XP_007763044.1">
    <property type="nucleotide sequence ID" value="XM_007764854.1"/>
</dbReference>
<evidence type="ECO:0000259" key="1">
    <source>
        <dbReference type="Pfam" id="PF01926"/>
    </source>
</evidence>
<feature type="domain" description="G" evidence="1">
    <location>
        <begin position="8"/>
        <end position="100"/>
    </location>
</feature>
<dbReference type="InterPro" id="IPR025662">
    <property type="entry name" value="Sigma_54_int_dom_ATP-bd_1"/>
</dbReference>
<dbReference type="AlphaFoldDB" id="A0A5M3N5D0"/>
<dbReference type="GO" id="GO:0005525">
    <property type="term" value="F:GTP binding"/>
    <property type="evidence" value="ECO:0007669"/>
    <property type="project" value="InterPro"/>
</dbReference>
<dbReference type="InterPro" id="IPR027417">
    <property type="entry name" value="P-loop_NTPase"/>
</dbReference>
<accession>A0A5M3N5D0</accession>
<gene>
    <name evidence="2" type="ORF">CONPUDRAFT_94404</name>
</gene>
<dbReference type="GeneID" id="19211650"/>
<dbReference type="SUPFAM" id="SSF52540">
    <property type="entry name" value="P-loop containing nucleoside triphosphate hydrolases"/>
    <property type="match status" value="1"/>
</dbReference>
<organism evidence="2 3">
    <name type="scientific">Coniophora puteana (strain RWD-64-598)</name>
    <name type="common">Brown rot fungus</name>
    <dbReference type="NCBI Taxonomy" id="741705"/>
    <lineage>
        <taxon>Eukaryota</taxon>
        <taxon>Fungi</taxon>
        <taxon>Dikarya</taxon>
        <taxon>Basidiomycota</taxon>
        <taxon>Agaricomycotina</taxon>
        <taxon>Agaricomycetes</taxon>
        <taxon>Agaricomycetidae</taxon>
        <taxon>Boletales</taxon>
        <taxon>Coniophorineae</taxon>
        <taxon>Coniophoraceae</taxon>
        <taxon>Coniophora</taxon>
    </lineage>
</organism>
<evidence type="ECO:0000313" key="2">
    <source>
        <dbReference type="EMBL" id="EIW86121.1"/>
    </source>
</evidence>
<dbReference type="Proteomes" id="UP000053558">
    <property type="component" value="Unassembled WGS sequence"/>
</dbReference>
<sequence>MAQKPMNIILFGETGAGKSSIVNMLSGKTVAKTSNTANGCTPRWSCYRISIGGKAHYVYDTVGLNEGDGGTIPNDDAIVQLYQLLTGLEDGISLIIFVMRGPRMKDASCKNWTLFHDMLCQQRVNASLIVTGLEQEDNMDDWWPENKATFHKHGVRPHGVAAITATPGKRRGGRCVFQDEFEASKAKVEGLINDYAMPEPYHIDKAELFKEVTETCCNGGNKNKAEVVRRLANLSNLSYEKAEILAIRLSDM</sequence>
<keyword evidence="3" id="KW-1185">Reference proteome</keyword>
<protein>
    <recommendedName>
        <fullName evidence="1">G domain-containing protein</fullName>
    </recommendedName>
</protein>
<dbReference type="OrthoDB" id="8954335at2759"/>